<evidence type="ECO:0000256" key="7">
    <source>
        <dbReference type="ARBA" id="ARBA00023128"/>
    </source>
</evidence>
<keyword evidence="6" id="KW-1133">Transmembrane helix</keyword>
<keyword evidence="3" id="KW-0813">Transport</keyword>
<evidence type="ECO:0000256" key="4">
    <source>
        <dbReference type="ARBA" id="ARBA00022692"/>
    </source>
</evidence>
<keyword evidence="7" id="KW-0496">Mitochondrion</keyword>
<organism evidence="10 11">
    <name type="scientific">Polyplax serrata</name>
    <name type="common">Common mouse louse</name>
    <dbReference type="NCBI Taxonomy" id="468196"/>
    <lineage>
        <taxon>Eukaryota</taxon>
        <taxon>Metazoa</taxon>
        <taxon>Ecdysozoa</taxon>
        <taxon>Arthropoda</taxon>
        <taxon>Hexapoda</taxon>
        <taxon>Insecta</taxon>
        <taxon>Pterygota</taxon>
        <taxon>Neoptera</taxon>
        <taxon>Paraneoptera</taxon>
        <taxon>Psocodea</taxon>
        <taxon>Troctomorpha</taxon>
        <taxon>Phthiraptera</taxon>
        <taxon>Anoplura</taxon>
        <taxon>Polyplacidae</taxon>
        <taxon>Polyplax</taxon>
    </lineage>
</organism>
<evidence type="ECO:0000256" key="2">
    <source>
        <dbReference type="ARBA" id="ARBA00006416"/>
    </source>
</evidence>
<feature type="compositionally biased region" description="Basic and acidic residues" evidence="9">
    <location>
        <begin position="193"/>
        <end position="203"/>
    </location>
</feature>
<feature type="region of interest" description="Disordered" evidence="9">
    <location>
        <begin position="184"/>
        <end position="206"/>
    </location>
</feature>
<dbReference type="GO" id="GO:0006850">
    <property type="term" value="P:pyruvate import into mitochondria"/>
    <property type="evidence" value="ECO:0007669"/>
    <property type="project" value="InterPro"/>
</dbReference>
<feature type="region of interest" description="Disordered" evidence="9">
    <location>
        <begin position="452"/>
        <end position="484"/>
    </location>
</feature>
<evidence type="ECO:0000256" key="3">
    <source>
        <dbReference type="ARBA" id="ARBA00022448"/>
    </source>
</evidence>
<dbReference type="InterPro" id="IPR005336">
    <property type="entry name" value="MPC"/>
</dbReference>
<evidence type="ECO:0000256" key="1">
    <source>
        <dbReference type="ARBA" id="ARBA00004448"/>
    </source>
</evidence>
<sequence>MGLVIAGIGDLTRPADSLSVSQSASLAATGCIWARYSLVIIPKNWSLFSVNMFVAGTNLIQLFRAIKMKIDPSNFTYELLSSLKFKELQKLSVQYRVNKRWAKKLELIENLLTIKDQCNSSPEKAKENEWKDGSVVFQTIRPPSNSRKDIDRRLTFNVNKPMGHSDYMSSHTDVPHIDKSLVAQDGQVSSSRDTYELPPKKFNSESYMDPRATYEVQQNGKILLENSSDPRATFEIPQNNRTLINDAEDIQKVNKEINRVKGKVEFQSASKKFTKSSILKTSNIIFHTNAARKEENNKMGSGLPSQIKLTIPSSRVPKRYKKDTEDRKHNSPIKMSKKSIIIKKSKLPTKLDITKSPRSIRTPINKQQNSLPLTKLLNTSVVGSNIPTIVTSAKVAKPQIFPICHEKENVKAILCQKKSIKSDEMPIKKTNLPRINFTSPSILMSRHCHGLPPKRTPMKKENETKTPGKQLQAIPPNTISKPMTATKMPDFRKIHKRQFEQMDSLHDYIKKKEERARKLFGTPLQGNQQKSTTKNAARLEFQLSDIQPGKKVGKLTENIKYAKAMQKEAVKKKLPTKLEPDVKSKNRSIINGVRTNKRFELQMKLRKL</sequence>
<dbReference type="Proteomes" id="UP001372834">
    <property type="component" value="Unassembled WGS sequence"/>
</dbReference>
<dbReference type="EMBL" id="JAWJWE010000003">
    <property type="protein sequence ID" value="KAK6639494.1"/>
    <property type="molecule type" value="Genomic_DNA"/>
</dbReference>
<proteinExistence type="inferred from homology"/>
<reference evidence="10 11" key="1">
    <citation type="submission" date="2023-10" db="EMBL/GenBank/DDBJ databases">
        <title>Genomes of two closely related lineages of the louse Polyplax serrata with different host specificities.</title>
        <authorList>
            <person name="Martinu J."/>
            <person name="Tarabai H."/>
            <person name="Stefka J."/>
            <person name="Hypsa V."/>
        </authorList>
    </citation>
    <scope>NUCLEOTIDE SEQUENCE [LARGE SCALE GENOMIC DNA]</scope>
    <source>
        <strain evidence="10">HR10_N</strain>
    </source>
</reference>
<dbReference type="GO" id="GO:0005743">
    <property type="term" value="C:mitochondrial inner membrane"/>
    <property type="evidence" value="ECO:0007669"/>
    <property type="project" value="UniProtKB-SubCell"/>
</dbReference>
<name>A0AAN8P6D1_POLSC</name>
<comment type="caution">
    <text evidence="10">The sequence shown here is derived from an EMBL/GenBank/DDBJ whole genome shotgun (WGS) entry which is preliminary data.</text>
</comment>
<evidence type="ECO:0000313" key="10">
    <source>
        <dbReference type="EMBL" id="KAK6639494.1"/>
    </source>
</evidence>
<gene>
    <name evidence="10" type="ORF">RUM43_007767</name>
</gene>
<evidence type="ECO:0000256" key="8">
    <source>
        <dbReference type="ARBA" id="ARBA00023136"/>
    </source>
</evidence>
<comment type="subcellular location">
    <subcellularLocation>
        <location evidence="1">Mitochondrion inner membrane</location>
        <topology evidence="1">Multi-pass membrane protein</topology>
    </subcellularLocation>
</comment>
<evidence type="ECO:0000256" key="6">
    <source>
        <dbReference type="ARBA" id="ARBA00022989"/>
    </source>
</evidence>
<keyword evidence="4" id="KW-0812">Transmembrane</keyword>
<evidence type="ECO:0008006" key="12">
    <source>
        <dbReference type="Google" id="ProtNLM"/>
    </source>
</evidence>
<comment type="similarity">
    <text evidence="2">Belongs to the mitochondrial pyruvate carrier (MPC) (TC 2.A.105) family.</text>
</comment>
<feature type="compositionally biased region" description="Polar residues" evidence="9">
    <location>
        <begin position="467"/>
        <end position="483"/>
    </location>
</feature>
<dbReference type="AlphaFoldDB" id="A0AAN8P6D1"/>
<keyword evidence="5" id="KW-0999">Mitochondrion inner membrane</keyword>
<protein>
    <recommendedName>
        <fullName evidence="12">Mitochondrial pyruvate carrier</fullName>
    </recommendedName>
</protein>
<accession>A0AAN8P6D1</accession>
<keyword evidence="8" id="KW-0472">Membrane</keyword>
<evidence type="ECO:0000256" key="9">
    <source>
        <dbReference type="SAM" id="MobiDB-lite"/>
    </source>
</evidence>
<evidence type="ECO:0000313" key="11">
    <source>
        <dbReference type="Proteomes" id="UP001372834"/>
    </source>
</evidence>
<dbReference type="Pfam" id="PF03650">
    <property type="entry name" value="MPC"/>
    <property type="match status" value="1"/>
</dbReference>
<evidence type="ECO:0000256" key="5">
    <source>
        <dbReference type="ARBA" id="ARBA00022792"/>
    </source>
</evidence>